<name>A0A4C1XHB9_EUMVA</name>
<organism evidence="1 2">
    <name type="scientific">Eumeta variegata</name>
    <name type="common">Bagworm moth</name>
    <name type="synonym">Eumeta japonica</name>
    <dbReference type="NCBI Taxonomy" id="151549"/>
    <lineage>
        <taxon>Eukaryota</taxon>
        <taxon>Metazoa</taxon>
        <taxon>Ecdysozoa</taxon>
        <taxon>Arthropoda</taxon>
        <taxon>Hexapoda</taxon>
        <taxon>Insecta</taxon>
        <taxon>Pterygota</taxon>
        <taxon>Neoptera</taxon>
        <taxon>Endopterygota</taxon>
        <taxon>Lepidoptera</taxon>
        <taxon>Glossata</taxon>
        <taxon>Ditrysia</taxon>
        <taxon>Tineoidea</taxon>
        <taxon>Psychidae</taxon>
        <taxon>Oiketicinae</taxon>
        <taxon>Eumeta</taxon>
    </lineage>
</organism>
<keyword evidence="2" id="KW-1185">Reference proteome</keyword>
<dbReference type="AlphaFoldDB" id="A0A4C1XHB9"/>
<dbReference type="EMBL" id="BGZK01000849">
    <property type="protein sequence ID" value="GBP62788.1"/>
    <property type="molecule type" value="Genomic_DNA"/>
</dbReference>
<comment type="caution">
    <text evidence="1">The sequence shown here is derived from an EMBL/GenBank/DDBJ whole genome shotgun (WGS) entry which is preliminary data.</text>
</comment>
<accession>A0A4C1XHB9</accession>
<proteinExistence type="predicted"/>
<dbReference type="Proteomes" id="UP000299102">
    <property type="component" value="Unassembled WGS sequence"/>
</dbReference>
<evidence type="ECO:0000313" key="2">
    <source>
        <dbReference type="Proteomes" id="UP000299102"/>
    </source>
</evidence>
<gene>
    <name evidence="1" type="ORF">EVAR_51743_1</name>
</gene>
<protein>
    <submittedName>
        <fullName evidence="1">Uncharacterized protein</fullName>
    </submittedName>
</protein>
<reference evidence="1 2" key="1">
    <citation type="journal article" date="2019" name="Commun. Biol.">
        <title>The bagworm genome reveals a unique fibroin gene that provides high tensile strength.</title>
        <authorList>
            <person name="Kono N."/>
            <person name="Nakamura H."/>
            <person name="Ohtoshi R."/>
            <person name="Tomita M."/>
            <person name="Numata K."/>
            <person name="Arakawa K."/>
        </authorList>
    </citation>
    <scope>NUCLEOTIDE SEQUENCE [LARGE SCALE GENOMIC DNA]</scope>
</reference>
<evidence type="ECO:0000313" key="1">
    <source>
        <dbReference type="EMBL" id="GBP62788.1"/>
    </source>
</evidence>
<sequence>MTKPEGCLVDCGTLENRMFLRVAVLSRLLRREMAHCAGRRATPSAGPFSRPQLKAPPLAGLRQNARNYAGRLIVLIYRPEMYDSLMNLLKEVEVLPDPTPNLAVVSPGYELSQQRK</sequence>